<keyword evidence="2" id="KW-1185">Reference proteome</keyword>
<dbReference type="InterPro" id="IPR036866">
    <property type="entry name" value="RibonucZ/Hydroxyglut_hydro"/>
</dbReference>
<evidence type="ECO:0008006" key="3">
    <source>
        <dbReference type="Google" id="ProtNLM"/>
    </source>
</evidence>
<dbReference type="InterPro" id="IPR051682">
    <property type="entry name" value="Mito_Persulfide_Diox"/>
</dbReference>
<dbReference type="GO" id="GO:0070813">
    <property type="term" value="P:hydrogen sulfide metabolic process"/>
    <property type="evidence" value="ECO:0007669"/>
    <property type="project" value="TreeGrafter"/>
</dbReference>
<dbReference type="GeneTree" id="ENSGT00940000172339"/>
<reference evidence="1" key="1">
    <citation type="submission" date="2025-08" db="UniProtKB">
        <authorList>
            <consortium name="Ensembl"/>
        </authorList>
    </citation>
    <scope>IDENTIFICATION</scope>
</reference>
<proteinExistence type="predicted"/>
<dbReference type="AlphaFoldDB" id="A0A3Q2WZ31"/>
<organism evidence="1 2">
    <name type="scientific">Haplochromis burtoni</name>
    <name type="common">Burton's mouthbrooder</name>
    <name type="synonym">Chromis burtoni</name>
    <dbReference type="NCBI Taxonomy" id="8153"/>
    <lineage>
        <taxon>Eukaryota</taxon>
        <taxon>Metazoa</taxon>
        <taxon>Chordata</taxon>
        <taxon>Craniata</taxon>
        <taxon>Vertebrata</taxon>
        <taxon>Euteleostomi</taxon>
        <taxon>Actinopterygii</taxon>
        <taxon>Neopterygii</taxon>
        <taxon>Teleostei</taxon>
        <taxon>Neoteleostei</taxon>
        <taxon>Acanthomorphata</taxon>
        <taxon>Ovalentaria</taxon>
        <taxon>Cichlomorphae</taxon>
        <taxon>Cichliformes</taxon>
        <taxon>Cichlidae</taxon>
        <taxon>African cichlids</taxon>
        <taxon>Pseudocrenilabrinae</taxon>
        <taxon>Haplochromini</taxon>
        <taxon>Haplochromis</taxon>
    </lineage>
</organism>
<protein>
    <recommendedName>
        <fullName evidence="3">ETHE1 persulfide dioxygenase</fullName>
    </recommendedName>
</protein>
<dbReference type="GO" id="GO:0050313">
    <property type="term" value="F:sulfur dioxygenase activity"/>
    <property type="evidence" value="ECO:0007669"/>
    <property type="project" value="TreeGrafter"/>
</dbReference>
<dbReference type="Proteomes" id="UP000264840">
    <property type="component" value="Unplaced"/>
</dbReference>
<dbReference type="Ensembl" id="ENSHBUT00000033969.1">
    <property type="protein sequence ID" value="ENSHBUP00000031857.1"/>
    <property type="gene ID" value="ENSHBUG00000017781.1"/>
</dbReference>
<evidence type="ECO:0000313" key="1">
    <source>
        <dbReference type="Ensembl" id="ENSHBUP00000031857.1"/>
    </source>
</evidence>
<dbReference type="PANTHER" id="PTHR43084">
    <property type="entry name" value="PERSULFIDE DIOXYGENASE ETHE1"/>
    <property type="match status" value="1"/>
</dbReference>
<reference evidence="1" key="2">
    <citation type="submission" date="2025-09" db="UniProtKB">
        <authorList>
            <consortium name="Ensembl"/>
        </authorList>
    </citation>
    <scope>IDENTIFICATION</scope>
</reference>
<evidence type="ECO:0000313" key="2">
    <source>
        <dbReference type="Proteomes" id="UP000264840"/>
    </source>
</evidence>
<dbReference type="STRING" id="8153.ENSHBUP00000031857"/>
<name>A0A3Q2WZ31_HAPBU</name>
<dbReference type="GO" id="GO:0005739">
    <property type="term" value="C:mitochondrion"/>
    <property type="evidence" value="ECO:0007669"/>
    <property type="project" value="TreeGrafter"/>
</dbReference>
<sequence>LLSLCQKGFRQFLSQKGVLLLFESESSTYTYLLADTNTKEAVIIDPVLETIDRDLKLIKELGLSLTVAGIYLPRLLFWKDPFLCNKLFSKDE</sequence>
<dbReference type="PANTHER" id="PTHR43084:SF1">
    <property type="entry name" value="PERSULFIDE DIOXYGENASE ETHE1, MITOCHONDRIAL"/>
    <property type="match status" value="1"/>
</dbReference>
<accession>A0A3Q2WZ31</accession>
<dbReference type="Gene3D" id="3.60.15.10">
    <property type="entry name" value="Ribonuclease Z/Hydroxyacylglutathione hydrolase-like"/>
    <property type="match status" value="1"/>
</dbReference>
<dbReference type="SUPFAM" id="SSF56281">
    <property type="entry name" value="Metallo-hydrolase/oxidoreductase"/>
    <property type="match status" value="1"/>
</dbReference>
<dbReference type="GO" id="GO:0006749">
    <property type="term" value="P:glutathione metabolic process"/>
    <property type="evidence" value="ECO:0007669"/>
    <property type="project" value="TreeGrafter"/>
</dbReference>